<comment type="caution">
    <text evidence="1">The sequence shown here is derived from an EMBL/GenBank/DDBJ whole genome shotgun (WGS) entry which is preliminary data.</text>
</comment>
<sequence length="431" mass="48783">MNELIQRAPYPVHVLPPMLQDFAHQVVASTQSTYEMVVPVMLAGMSAAVQGVAHVRTPYDEVKPVSLFTSVIAKSGDRKSSVLKKVMKEFDDFERRRSSVAKDAGGNELRSHQFIIEDATNKGVTDIFKNGAYSLFYALDEGAILFKNLDLASFIHRFDGKAINEVSRSHGATILHDRHVALCMLTQDITFERWVSKKTDLLIESGFMPRMLISQSVSGATSTRWLEPLSAEELDKHAFHQRVRALMMEYANSIGMPEIDRQTIGFSPVAKAVWTQYQHETEQLLRVTSDWQGVDAFVRRSGEIVCRVAAVLQYFVDPSQDVQEWSIRAAIDIVCWHLYEAKRIFGNDRTQIDFQKEVNALHCFILRRAQQTGSALISRSEILRCGPLTTRKADALDAAIDNLIIQGYIENYMLKGKRYLKLASFIKPICF</sequence>
<dbReference type="InterPro" id="IPR025048">
    <property type="entry name" value="DUF3987"/>
</dbReference>
<evidence type="ECO:0000313" key="1">
    <source>
        <dbReference type="EMBL" id="MDH1334556.1"/>
    </source>
</evidence>
<dbReference type="AlphaFoldDB" id="A0AA42Q1F5"/>
<reference evidence="1" key="1">
    <citation type="submission" date="2022-09" db="EMBL/GenBank/DDBJ databases">
        <title>Intensive care unit water sources are persistently colonized with multi-drug resistant bacteria and are the site of extensive horizontal gene transfer of antibiotic resistance genes.</title>
        <authorList>
            <person name="Diorio-Toth L."/>
        </authorList>
    </citation>
    <scope>NUCLEOTIDE SEQUENCE</scope>
    <source>
        <strain evidence="1">GD03832</strain>
    </source>
</reference>
<dbReference type="Pfam" id="PF13148">
    <property type="entry name" value="DUF3987"/>
    <property type="match status" value="2"/>
</dbReference>
<evidence type="ECO:0000313" key="2">
    <source>
        <dbReference type="Proteomes" id="UP001161065"/>
    </source>
</evidence>
<proteinExistence type="predicted"/>
<dbReference type="Proteomes" id="UP001161065">
    <property type="component" value="Unassembled WGS sequence"/>
</dbReference>
<organism evidence="1 2">
    <name type="scientific">Comamonas thiooxydans</name>
    <dbReference type="NCBI Taxonomy" id="363952"/>
    <lineage>
        <taxon>Bacteria</taxon>
        <taxon>Pseudomonadati</taxon>
        <taxon>Pseudomonadota</taxon>
        <taxon>Betaproteobacteria</taxon>
        <taxon>Burkholderiales</taxon>
        <taxon>Comamonadaceae</taxon>
        <taxon>Comamonas</taxon>
    </lineage>
</organism>
<dbReference type="EMBL" id="JAOCEK010000006">
    <property type="protein sequence ID" value="MDH1334556.1"/>
    <property type="molecule type" value="Genomic_DNA"/>
</dbReference>
<protein>
    <submittedName>
        <fullName evidence="1">YfjI family protein</fullName>
    </submittedName>
</protein>
<dbReference type="RefSeq" id="WP_280008136.1">
    <property type="nucleotide sequence ID" value="NZ_JAOCEK010000006.1"/>
</dbReference>
<accession>A0AA42Q1F5</accession>
<name>A0AA42Q1F5_9BURK</name>
<gene>
    <name evidence="1" type="ORF">N5D63_10420</name>
</gene>